<evidence type="ECO:0000256" key="1">
    <source>
        <dbReference type="ARBA" id="ARBA00022676"/>
    </source>
</evidence>
<evidence type="ECO:0000313" key="5">
    <source>
        <dbReference type="Proteomes" id="UP001061302"/>
    </source>
</evidence>
<dbReference type="CDD" id="cd03789">
    <property type="entry name" value="GT9_LPS_heptosyltransferase"/>
    <property type="match status" value="1"/>
</dbReference>
<gene>
    <name evidence="4" type="ORF">N8I74_04585</name>
</gene>
<dbReference type="RefSeq" id="WP_263125756.1">
    <property type="nucleotide sequence ID" value="NZ_CP106753.1"/>
</dbReference>
<evidence type="ECO:0000313" key="4">
    <source>
        <dbReference type="EMBL" id="UXY16300.1"/>
    </source>
</evidence>
<keyword evidence="5" id="KW-1185">Reference proteome</keyword>
<dbReference type="PANTHER" id="PTHR30160:SF1">
    <property type="entry name" value="LIPOPOLYSACCHARIDE 1,2-N-ACETYLGLUCOSAMINETRANSFERASE-RELATED"/>
    <property type="match status" value="1"/>
</dbReference>
<sequence>MSPGWQTARHILCVRLDNMGDVLMTTPAIRALKQGAPGRRITLLASPAGAAVARHIPEIDHTIAFEAPWMKGGEATVNPAQDEAVRAQLAAGGFDAAVIFTVYSQNPQPAAYFCYLAGIPLRLAHCRENPYHLLSDWVPEREPEHGIRHEVQRQLDLVAQVGCHTRDQHLSFQVRDEACNRVRRLLLAQGLDEARPWVLVHSGATAPSRRYPPAQFAEAIRLLARSGCQAVLTGSAAELDDVAQLQQQAGVPTLSLAGRIDLAELGAAIRLADVVLSNNSGPAHLAAAIGTPLVDLYALTNPQHTPWLVRHALLFHDVPCKYCYKSVCPQGHHACLRQVSPAQVADAVLALLPDTRRNVRPPHRAATPRPPARPRSGGATVIPLWRTPCVDSGS</sequence>
<dbReference type="SUPFAM" id="SSF53756">
    <property type="entry name" value="UDP-Glycosyltransferase/glycogen phosphorylase"/>
    <property type="match status" value="1"/>
</dbReference>
<dbReference type="Proteomes" id="UP001061302">
    <property type="component" value="Chromosome"/>
</dbReference>
<evidence type="ECO:0000256" key="2">
    <source>
        <dbReference type="ARBA" id="ARBA00022679"/>
    </source>
</evidence>
<accession>A0ABY6DPI7</accession>
<reference evidence="4" key="1">
    <citation type="submission" date="2022-10" db="EMBL/GenBank/DDBJ databases">
        <title>Chitiniphilus purpureus sp. nov., a novel chitin-degrading bacterium isolated from crawfish pond sediment.</title>
        <authorList>
            <person name="Li K."/>
        </authorList>
    </citation>
    <scope>NUCLEOTIDE SEQUENCE</scope>
    <source>
        <strain evidence="4">CD1</strain>
    </source>
</reference>
<dbReference type="InterPro" id="IPR002201">
    <property type="entry name" value="Glyco_trans_9"/>
</dbReference>
<dbReference type="Gene3D" id="3.40.50.2000">
    <property type="entry name" value="Glycogen Phosphorylase B"/>
    <property type="match status" value="2"/>
</dbReference>
<dbReference type="EMBL" id="CP106753">
    <property type="protein sequence ID" value="UXY16300.1"/>
    <property type="molecule type" value="Genomic_DNA"/>
</dbReference>
<keyword evidence="2" id="KW-0808">Transferase</keyword>
<dbReference type="Pfam" id="PF01075">
    <property type="entry name" value="Glyco_transf_9"/>
    <property type="match status" value="1"/>
</dbReference>
<evidence type="ECO:0000256" key="3">
    <source>
        <dbReference type="SAM" id="MobiDB-lite"/>
    </source>
</evidence>
<name>A0ABY6DPI7_9NEIS</name>
<dbReference type="PANTHER" id="PTHR30160">
    <property type="entry name" value="TETRAACYLDISACCHARIDE 4'-KINASE-RELATED"/>
    <property type="match status" value="1"/>
</dbReference>
<protein>
    <submittedName>
        <fullName evidence="4">Glycosyltransferase family 9 protein</fullName>
    </submittedName>
</protein>
<proteinExistence type="predicted"/>
<keyword evidence="1" id="KW-0328">Glycosyltransferase</keyword>
<feature type="region of interest" description="Disordered" evidence="3">
    <location>
        <begin position="358"/>
        <end position="379"/>
    </location>
</feature>
<dbReference type="InterPro" id="IPR051199">
    <property type="entry name" value="LPS_LOS_Heptosyltrfase"/>
</dbReference>
<organism evidence="4 5">
    <name type="scientific">Chitiniphilus purpureus</name>
    <dbReference type="NCBI Taxonomy" id="2981137"/>
    <lineage>
        <taxon>Bacteria</taxon>
        <taxon>Pseudomonadati</taxon>
        <taxon>Pseudomonadota</taxon>
        <taxon>Betaproteobacteria</taxon>
        <taxon>Neisseriales</taxon>
        <taxon>Chitinibacteraceae</taxon>
        <taxon>Chitiniphilus</taxon>
    </lineage>
</organism>